<dbReference type="AlphaFoldDB" id="A0A835W323"/>
<dbReference type="Proteomes" id="UP000650467">
    <property type="component" value="Unassembled WGS sequence"/>
</dbReference>
<keyword evidence="2" id="KW-1185">Reference proteome</keyword>
<evidence type="ECO:0000313" key="2">
    <source>
        <dbReference type="Proteomes" id="UP000650467"/>
    </source>
</evidence>
<evidence type="ECO:0000313" key="1">
    <source>
        <dbReference type="EMBL" id="KAG2437485.1"/>
    </source>
</evidence>
<dbReference type="EMBL" id="JAEHOC010000011">
    <property type="protein sequence ID" value="KAG2437485.1"/>
    <property type="molecule type" value="Genomic_DNA"/>
</dbReference>
<name>A0A835W323_CHLIN</name>
<organism evidence="1 2">
    <name type="scientific">Chlamydomonas incerta</name>
    <dbReference type="NCBI Taxonomy" id="51695"/>
    <lineage>
        <taxon>Eukaryota</taxon>
        <taxon>Viridiplantae</taxon>
        <taxon>Chlorophyta</taxon>
        <taxon>core chlorophytes</taxon>
        <taxon>Chlorophyceae</taxon>
        <taxon>CS clade</taxon>
        <taxon>Chlamydomonadales</taxon>
        <taxon>Chlamydomonadaceae</taxon>
        <taxon>Chlamydomonas</taxon>
    </lineage>
</organism>
<accession>A0A835W323</accession>
<protein>
    <submittedName>
        <fullName evidence="1">Uncharacterized protein</fullName>
    </submittedName>
</protein>
<proteinExistence type="predicted"/>
<comment type="caution">
    <text evidence="1">The sequence shown here is derived from an EMBL/GenBank/DDBJ whole genome shotgun (WGS) entry which is preliminary data.</text>
</comment>
<reference evidence="1" key="1">
    <citation type="journal article" date="2020" name="bioRxiv">
        <title>Comparative genomics of Chlamydomonas.</title>
        <authorList>
            <person name="Craig R.J."/>
            <person name="Hasan A.R."/>
            <person name="Ness R.W."/>
            <person name="Keightley P.D."/>
        </authorList>
    </citation>
    <scope>NUCLEOTIDE SEQUENCE</scope>
    <source>
        <strain evidence="1">SAG 7.73</strain>
    </source>
</reference>
<sequence length="76" mass="8292">MDANGLLTKLKGLGKSDDWVYDAVLVLDKRSDLVKLAVFTATNERAVSLVDKLLAVDMAACAQPIFLLWGLLAMRV</sequence>
<gene>
    <name evidence="1" type="ORF">HXX76_006134</name>
</gene>